<sequence length="132" mass="13908">MRGPLEPGPDDAASDVACEAGDDNMEPADRDQARDLKRRAAGSEPDAQQAWQYHDLLQKQTHGRATTRAKRGQNVTCDMYRGFCRHAAGQLGRFPGGPAATPVRAGQRPVAGGGEPAQQASAEQQLGAGSGQ</sequence>
<evidence type="ECO:0000256" key="1">
    <source>
        <dbReference type="SAM" id="MobiDB-lite"/>
    </source>
</evidence>
<accession>A0ABN9TWI0</accession>
<evidence type="ECO:0000313" key="2">
    <source>
        <dbReference type="EMBL" id="CAK0850663.1"/>
    </source>
</evidence>
<evidence type="ECO:0000313" key="3">
    <source>
        <dbReference type="Proteomes" id="UP001189429"/>
    </source>
</evidence>
<feature type="region of interest" description="Disordered" evidence="1">
    <location>
        <begin position="1"/>
        <end position="49"/>
    </location>
</feature>
<dbReference type="Proteomes" id="UP001189429">
    <property type="component" value="Unassembled WGS sequence"/>
</dbReference>
<reference evidence="2" key="1">
    <citation type="submission" date="2023-10" db="EMBL/GenBank/DDBJ databases">
        <authorList>
            <person name="Chen Y."/>
            <person name="Shah S."/>
            <person name="Dougan E. K."/>
            <person name="Thang M."/>
            <person name="Chan C."/>
        </authorList>
    </citation>
    <scope>NUCLEOTIDE SEQUENCE [LARGE SCALE GENOMIC DNA]</scope>
</reference>
<comment type="caution">
    <text evidence="2">The sequence shown here is derived from an EMBL/GenBank/DDBJ whole genome shotgun (WGS) entry which is preliminary data.</text>
</comment>
<keyword evidence="3" id="KW-1185">Reference proteome</keyword>
<feature type="non-terminal residue" evidence="2">
    <location>
        <position position="1"/>
    </location>
</feature>
<protein>
    <submittedName>
        <fullName evidence="2">Uncharacterized protein</fullName>
    </submittedName>
</protein>
<feature type="region of interest" description="Disordered" evidence="1">
    <location>
        <begin position="91"/>
        <end position="132"/>
    </location>
</feature>
<gene>
    <name evidence="2" type="ORF">PCOR1329_LOCUS43012</name>
</gene>
<dbReference type="EMBL" id="CAUYUJ010015171">
    <property type="protein sequence ID" value="CAK0850663.1"/>
    <property type="molecule type" value="Genomic_DNA"/>
</dbReference>
<proteinExistence type="predicted"/>
<name>A0ABN9TWI0_9DINO</name>
<organism evidence="2 3">
    <name type="scientific">Prorocentrum cordatum</name>
    <dbReference type="NCBI Taxonomy" id="2364126"/>
    <lineage>
        <taxon>Eukaryota</taxon>
        <taxon>Sar</taxon>
        <taxon>Alveolata</taxon>
        <taxon>Dinophyceae</taxon>
        <taxon>Prorocentrales</taxon>
        <taxon>Prorocentraceae</taxon>
        <taxon>Prorocentrum</taxon>
    </lineage>
</organism>
<feature type="non-terminal residue" evidence="2">
    <location>
        <position position="132"/>
    </location>
</feature>